<dbReference type="AlphaFoldDB" id="A0AAN9XCU7"/>
<keyword evidence="4" id="KW-0812">Transmembrane</keyword>
<dbReference type="GO" id="GO:0048367">
    <property type="term" value="P:shoot system development"/>
    <property type="evidence" value="ECO:0007669"/>
    <property type="project" value="UniProtKB-ARBA"/>
</dbReference>
<keyword evidence="5" id="KW-1133">Transmembrane helix</keyword>
<comment type="similarity">
    <text evidence="7">Belongs to the DVL/RTFL small polypeptides family.</text>
</comment>
<keyword evidence="9" id="KW-1185">Reference proteome</keyword>
<evidence type="ECO:0000256" key="5">
    <source>
        <dbReference type="ARBA" id="ARBA00022989"/>
    </source>
</evidence>
<comment type="subcellular location">
    <subcellularLocation>
        <location evidence="1">Cell membrane</location>
        <topology evidence="1">Single-pass membrane protein</topology>
    </subcellularLocation>
</comment>
<comment type="caution">
    <text evidence="8">The sequence shown here is derived from an EMBL/GenBank/DDBJ whole genome shotgun (WGS) entry which is preliminary data.</text>
</comment>
<dbReference type="GO" id="GO:0005886">
    <property type="term" value="C:plasma membrane"/>
    <property type="evidence" value="ECO:0007669"/>
    <property type="project" value="UniProtKB-SubCell"/>
</dbReference>
<evidence type="ECO:0000256" key="2">
    <source>
        <dbReference type="ARBA" id="ARBA00022473"/>
    </source>
</evidence>
<protein>
    <submittedName>
        <fullName evidence="8">Uncharacterized protein</fullName>
    </submittedName>
</protein>
<dbReference type="GO" id="GO:0008285">
    <property type="term" value="P:negative regulation of cell population proliferation"/>
    <property type="evidence" value="ECO:0007669"/>
    <property type="project" value="InterPro"/>
</dbReference>
<accession>A0AAN9XCU7</accession>
<evidence type="ECO:0000256" key="6">
    <source>
        <dbReference type="ARBA" id="ARBA00023136"/>
    </source>
</evidence>
<reference evidence="8 9" key="1">
    <citation type="submission" date="2024-01" db="EMBL/GenBank/DDBJ databases">
        <title>The genomes of 5 underutilized Papilionoideae crops provide insights into root nodulation and disease resistanc.</title>
        <authorList>
            <person name="Jiang F."/>
        </authorList>
    </citation>
    <scope>NUCLEOTIDE SEQUENCE [LARGE SCALE GENOMIC DNA]</scope>
    <source>
        <strain evidence="8">DUOXIRENSHENG_FW03</strain>
        <tissue evidence="8">Leaves</tissue>
    </source>
</reference>
<dbReference type="InterPro" id="IPR012552">
    <property type="entry name" value="DVL"/>
</dbReference>
<evidence type="ECO:0000313" key="9">
    <source>
        <dbReference type="Proteomes" id="UP001386955"/>
    </source>
</evidence>
<sequence>MLGSHMLNLILSRTNQGLGSRSGPKREVMLKFWFIFYGFFPEAQEKIMHFICVSHLNCLMIKKVKEGHLFERISLSFKMGNMGRRFSKFRRMVRQQRGKFYIMRVCISMLLNWDKHS</sequence>
<evidence type="ECO:0000256" key="3">
    <source>
        <dbReference type="ARBA" id="ARBA00022475"/>
    </source>
</evidence>
<evidence type="ECO:0000313" key="8">
    <source>
        <dbReference type="EMBL" id="KAK7387811.1"/>
    </source>
</evidence>
<dbReference type="Proteomes" id="UP001386955">
    <property type="component" value="Unassembled WGS sequence"/>
</dbReference>
<evidence type="ECO:0000256" key="1">
    <source>
        <dbReference type="ARBA" id="ARBA00004162"/>
    </source>
</evidence>
<dbReference type="PANTHER" id="PTHR33102">
    <property type="entry name" value="DVL19-RELATED-RELATED"/>
    <property type="match status" value="1"/>
</dbReference>
<evidence type="ECO:0000256" key="4">
    <source>
        <dbReference type="ARBA" id="ARBA00022692"/>
    </source>
</evidence>
<name>A0AAN9XCU7_PSOTE</name>
<evidence type="ECO:0000256" key="7">
    <source>
        <dbReference type="ARBA" id="ARBA00024340"/>
    </source>
</evidence>
<keyword evidence="6" id="KW-0472">Membrane</keyword>
<dbReference type="EMBL" id="JAYMYS010000006">
    <property type="protein sequence ID" value="KAK7387811.1"/>
    <property type="molecule type" value="Genomic_DNA"/>
</dbReference>
<proteinExistence type="inferred from homology"/>
<keyword evidence="3" id="KW-1003">Cell membrane</keyword>
<dbReference type="Pfam" id="PF08137">
    <property type="entry name" value="DVL"/>
    <property type="match status" value="1"/>
</dbReference>
<keyword evidence="2" id="KW-0217">Developmental protein</keyword>
<gene>
    <name evidence="8" type="ORF">VNO78_22605</name>
</gene>
<dbReference type="InterPro" id="IPR051525">
    <property type="entry name" value="DVL_RTFL_regulatory"/>
</dbReference>
<organism evidence="8 9">
    <name type="scientific">Psophocarpus tetragonolobus</name>
    <name type="common">Winged bean</name>
    <name type="synonym">Dolichos tetragonolobus</name>
    <dbReference type="NCBI Taxonomy" id="3891"/>
    <lineage>
        <taxon>Eukaryota</taxon>
        <taxon>Viridiplantae</taxon>
        <taxon>Streptophyta</taxon>
        <taxon>Embryophyta</taxon>
        <taxon>Tracheophyta</taxon>
        <taxon>Spermatophyta</taxon>
        <taxon>Magnoliopsida</taxon>
        <taxon>eudicotyledons</taxon>
        <taxon>Gunneridae</taxon>
        <taxon>Pentapetalae</taxon>
        <taxon>rosids</taxon>
        <taxon>fabids</taxon>
        <taxon>Fabales</taxon>
        <taxon>Fabaceae</taxon>
        <taxon>Papilionoideae</taxon>
        <taxon>50 kb inversion clade</taxon>
        <taxon>NPAAA clade</taxon>
        <taxon>indigoferoid/millettioid clade</taxon>
        <taxon>Phaseoleae</taxon>
        <taxon>Psophocarpus</taxon>
    </lineage>
</organism>